<sequence>MEVKTQQTIDETDCSGHDQSTVAELLRGDQTTPDKATALIKLLESSRDTEPDQEGDSSSTEEYPWEDIVVAHETVVENLEHGNKQVDVAVRYARRSRKRRKFLSPWTVIKSIGKSCSEAVKTARRATGPDENDQREVENGPEPEAVPQKLEPAPVNRFELYLKKALFEETVHASTTLSEPEWKHGLYDQNAVPLFPGWNAAVVGYPLRPQGRFVAETKQAFDSFLDNFEIGGNVQVMGTGGGLSATGLPGMLKRSFTPYQWLGMWRSSGDRGDLPPPRIVKIINQERHWKGCGSGWRQAFKIPQLSNEYSSGEGLVATIPQIVGLLHLQHSTLTDLQSSPALTFDTPLNIGNGQLCRGVMLSGRPQGYPHVGANTKIAVLFPSDSAWVKEQFLWA</sequence>
<organism evidence="2 3">
    <name type="scientific">Dactylonectria macrodidyma</name>
    <dbReference type="NCBI Taxonomy" id="307937"/>
    <lineage>
        <taxon>Eukaryota</taxon>
        <taxon>Fungi</taxon>
        <taxon>Dikarya</taxon>
        <taxon>Ascomycota</taxon>
        <taxon>Pezizomycotina</taxon>
        <taxon>Sordariomycetes</taxon>
        <taxon>Hypocreomycetidae</taxon>
        <taxon>Hypocreales</taxon>
        <taxon>Nectriaceae</taxon>
        <taxon>Dactylonectria</taxon>
    </lineage>
</organism>
<name>A0A9P9ERV6_9HYPO</name>
<keyword evidence="3" id="KW-1185">Reference proteome</keyword>
<accession>A0A9P9ERV6</accession>
<dbReference type="OrthoDB" id="5334363at2759"/>
<proteinExistence type="predicted"/>
<gene>
    <name evidence="2" type="ORF">EDB81DRAFT_654148</name>
</gene>
<reference evidence="2" key="1">
    <citation type="journal article" date="2021" name="Nat. Commun.">
        <title>Genetic determinants of endophytism in the Arabidopsis root mycobiome.</title>
        <authorList>
            <person name="Mesny F."/>
            <person name="Miyauchi S."/>
            <person name="Thiergart T."/>
            <person name="Pickel B."/>
            <person name="Atanasova L."/>
            <person name="Karlsson M."/>
            <person name="Huettel B."/>
            <person name="Barry K.W."/>
            <person name="Haridas S."/>
            <person name="Chen C."/>
            <person name="Bauer D."/>
            <person name="Andreopoulos W."/>
            <person name="Pangilinan J."/>
            <person name="LaButti K."/>
            <person name="Riley R."/>
            <person name="Lipzen A."/>
            <person name="Clum A."/>
            <person name="Drula E."/>
            <person name="Henrissat B."/>
            <person name="Kohler A."/>
            <person name="Grigoriev I.V."/>
            <person name="Martin F.M."/>
            <person name="Hacquard S."/>
        </authorList>
    </citation>
    <scope>NUCLEOTIDE SEQUENCE</scope>
    <source>
        <strain evidence="2">MPI-CAGE-AT-0147</strain>
    </source>
</reference>
<dbReference type="AlphaFoldDB" id="A0A9P9ERV6"/>
<evidence type="ECO:0000313" key="3">
    <source>
        <dbReference type="Proteomes" id="UP000738349"/>
    </source>
</evidence>
<dbReference type="EMBL" id="JAGMUV010000010">
    <property type="protein sequence ID" value="KAH7142002.1"/>
    <property type="molecule type" value="Genomic_DNA"/>
</dbReference>
<comment type="caution">
    <text evidence="2">The sequence shown here is derived from an EMBL/GenBank/DDBJ whole genome shotgun (WGS) entry which is preliminary data.</text>
</comment>
<dbReference type="Proteomes" id="UP000738349">
    <property type="component" value="Unassembled WGS sequence"/>
</dbReference>
<feature type="region of interest" description="Disordered" evidence="1">
    <location>
        <begin position="120"/>
        <end position="150"/>
    </location>
</feature>
<feature type="region of interest" description="Disordered" evidence="1">
    <location>
        <begin position="43"/>
        <end position="63"/>
    </location>
</feature>
<protein>
    <submittedName>
        <fullName evidence="2">Uncharacterized protein</fullName>
    </submittedName>
</protein>
<evidence type="ECO:0000256" key="1">
    <source>
        <dbReference type="SAM" id="MobiDB-lite"/>
    </source>
</evidence>
<evidence type="ECO:0000313" key="2">
    <source>
        <dbReference type="EMBL" id="KAH7142002.1"/>
    </source>
</evidence>